<name>C8XDR4_NAKMY</name>
<evidence type="ECO:0000256" key="1">
    <source>
        <dbReference type="SAM" id="MobiDB-lite"/>
    </source>
</evidence>
<dbReference type="CDD" id="cd00143">
    <property type="entry name" value="PP2Cc"/>
    <property type="match status" value="1"/>
</dbReference>
<dbReference type="Gene3D" id="3.60.40.10">
    <property type="entry name" value="PPM-type phosphatase domain"/>
    <property type="match status" value="1"/>
</dbReference>
<evidence type="ECO:0000259" key="2">
    <source>
        <dbReference type="PROSITE" id="PS51746"/>
    </source>
</evidence>
<dbReference type="EMBL" id="CP001737">
    <property type="protein sequence ID" value="ACV77728.1"/>
    <property type="molecule type" value="Genomic_DNA"/>
</dbReference>
<dbReference type="EC" id="3.1.3.16" evidence="3"/>
<dbReference type="SUPFAM" id="SSF81606">
    <property type="entry name" value="PP2C-like"/>
    <property type="match status" value="1"/>
</dbReference>
<proteinExistence type="predicted"/>
<dbReference type="PANTHER" id="PTHR47992">
    <property type="entry name" value="PROTEIN PHOSPHATASE"/>
    <property type="match status" value="1"/>
</dbReference>
<accession>C8XDR4</accession>
<dbReference type="KEGG" id="nml:Namu_1325"/>
<dbReference type="Pfam" id="PF13672">
    <property type="entry name" value="PP2C_2"/>
    <property type="match status" value="1"/>
</dbReference>
<dbReference type="AlphaFoldDB" id="C8XDR4"/>
<protein>
    <submittedName>
        <fullName evidence="3">Protein serine/threonine phosphatase</fullName>
        <ecNumber evidence="3">3.1.3.16</ecNumber>
    </submittedName>
</protein>
<dbReference type="GO" id="GO:0004722">
    <property type="term" value="F:protein serine/threonine phosphatase activity"/>
    <property type="evidence" value="ECO:0007669"/>
    <property type="project" value="UniProtKB-EC"/>
</dbReference>
<keyword evidence="4" id="KW-1185">Reference proteome</keyword>
<feature type="domain" description="PPM-type phosphatase" evidence="2">
    <location>
        <begin position="4"/>
        <end position="229"/>
    </location>
</feature>
<reference evidence="4" key="1">
    <citation type="submission" date="2009-09" db="EMBL/GenBank/DDBJ databases">
        <title>The complete genome of Nakamurella multipartita DSM 44233.</title>
        <authorList>
            <consortium name="US DOE Joint Genome Institute (JGI-PGF)"/>
            <person name="Lucas S."/>
            <person name="Copeland A."/>
            <person name="Lapidus A."/>
            <person name="Glavina del Rio T."/>
            <person name="Dalin E."/>
            <person name="Tice H."/>
            <person name="Bruce D."/>
            <person name="Goodwin L."/>
            <person name="Pitluck S."/>
            <person name="Kyrpides N."/>
            <person name="Mavromatis K."/>
            <person name="Ivanova N."/>
            <person name="Ovchinnikova G."/>
            <person name="Sims D."/>
            <person name="Meincke L."/>
            <person name="Brettin T."/>
            <person name="Detter J.C."/>
            <person name="Han C."/>
            <person name="Larimer F."/>
            <person name="Land M."/>
            <person name="Hauser L."/>
            <person name="Markowitz V."/>
            <person name="Cheng J.-F."/>
            <person name="Hugenholtz P."/>
            <person name="Woyke T."/>
            <person name="Wu D."/>
            <person name="Klenk H.-P."/>
            <person name="Eisen J.A."/>
        </authorList>
    </citation>
    <scope>NUCLEOTIDE SEQUENCE [LARGE SCALE GENOMIC DNA]</scope>
    <source>
        <strain evidence="4">ATCC 700099 / DSM 44233 / CIP 104796 / JCM 9543 / NBRC 105858 / Y-104</strain>
    </source>
</reference>
<dbReference type="eggNOG" id="COG0631">
    <property type="taxonomic scope" value="Bacteria"/>
</dbReference>
<dbReference type="InterPro" id="IPR015655">
    <property type="entry name" value="PP2C"/>
</dbReference>
<keyword evidence="3" id="KW-0378">Hydrolase</keyword>
<dbReference type="SMART" id="SM00331">
    <property type="entry name" value="PP2C_SIG"/>
    <property type="match status" value="1"/>
</dbReference>
<feature type="region of interest" description="Disordered" evidence="1">
    <location>
        <begin position="233"/>
        <end position="258"/>
    </location>
</feature>
<dbReference type="STRING" id="479431.Namu_1325"/>
<evidence type="ECO:0000313" key="4">
    <source>
        <dbReference type="Proteomes" id="UP000002218"/>
    </source>
</evidence>
<gene>
    <name evidence="3" type="ordered locus">Namu_1325</name>
</gene>
<reference evidence="3 4" key="2">
    <citation type="journal article" date="2010" name="Stand. Genomic Sci.">
        <title>Complete genome sequence of Nakamurella multipartita type strain (Y-104).</title>
        <authorList>
            <person name="Tice H."/>
            <person name="Mayilraj S."/>
            <person name="Sims D."/>
            <person name="Lapidus A."/>
            <person name="Nolan M."/>
            <person name="Lucas S."/>
            <person name="Glavina Del Rio T."/>
            <person name="Copeland A."/>
            <person name="Cheng J.F."/>
            <person name="Meincke L."/>
            <person name="Bruce D."/>
            <person name="Goodwin L."/>
            <person name="Pitluck S."/>
            <person name="Ivanova N."/>
            <person name="Mavromatis K."/>
            <person name="Ovchinnikova G."/>
            <person name="Pati A."/>
            <person name="Chen A."/>
            <person name="Palaniappan K."/>
            <person name="Land M."/>
            <person name="Hauser L."/>
            <person name="Chang Y.J."/>
            <person name="Jeffries C.D."/>
            <person name="Detter J.C."/>
            <person name="Brettin T."/>
            <person name="Rohde M."/>
            <person name="Goker M."/>
            <person name="Bristow J."/>
            <person name="Eisen J.A."/>
            <person name="Markowitz V."/>
            <person name="Hugenholtz P."/>
            <person name="Kyrpides N.C."/>
            <person name="Klenk H.P."/>
            <person name="Chen F."/>
        </authorList>
    </citation>
    <scope>NUCLEOTIDE SEQUENCE [LARGE SCALE GENOMIC DNA]</scope>
    <source>
        <strain evidence="4">ATCC 700099 / DSM 44233 / CIP 104796 / JCM 9543 / NBRC 105858 / Y-104</strain>
    </source>
</reference>
<dbReference type="SMART" id="SM00332">
    <property type="entry name" value="PP2Cc"/>
    <property type="match status" value="1"/>
</dbReference>
<dbReference type="InterPro" id="IPR001932">
    <property type="entry name" value="PPM-type_phosphatase-like_dom"/>
</dbReference>
<dbReference type="InParanoid" id="C8XDR4"/>
<dbReference type="InterPro" id="IPR036457">
    <property type="entry name" value="PPM-type-like_dom_sf"/>
</dbReference>
<organism evidence="3 4">
    <name type="scientific">Nakamurella multipartita (strain ATCC 700099 / DSM 44233 / CIP 104796 / JCM 9543 / NBRC 105858 / Y-104)</name>
    <name type="common">Microsphaera multipartita</name>
    <dbReference type="NCBI Taxonomy" id="479431"/>
    <lineage>
        <taxon>Bacteria</taxon>
        <taxon>Bacillati</taxon>
        <taxon>Actinomycetota</taxon>
        <taxon>Actinomycetes</taxon>
        <taxon>Nakamurellales</taxon>
        <taxon>Nakamurellaceae</taxon>
        <taxon>Nakamurella</taxon>
    </lineage>
</organism>
<dbReference type="HOGENOM" id="CLU_034545_0_0_11"/>
<dbReference type="Proteomes" id="UP000002218">
    <property type="component" value="Chromosome"/>
</dbReference>
<dbReference type="PROSITE" id="PS51746">
    <property type="entry name" value="PPM_2"/>
    <property type="match status" value="1"/>
</dbReference>
<dbReference type="RefSeq" id="WP_015746635.1">
    <property type="nucleotide sequence ID" value="NC_013235.1"/>
</dbReference>
<sequence length="258" mass="27542" precursor="true">MDVAWGARTDKGHVRKINEDAYLTEPPVFLVADGMGGYQAGETASAAVIDEFRDADSVEVSPEWVTDRLVRANATIRDGAGGGTTATGAALVLRDGRPYWLVFNIGDSRVYLRSGSQMRQVSVDHSVVQELVDAGRLAPERARFHPERHIVTKAVGTPAAPRPDFWLVPRDPGDRLLLCSDGVSTELDDAAIADVLGRPAGAQDVADALTELALQAGGRDNITCVVVDALPVDPDDGQAGADHDQTRPRPRSELGTAR</sequence>
<feature type="compositionally biased region" description="Basic and acidic residues" evidence="1">
    <location>
        <begin position="241"/>
        <end position="252"/>
    </location>
</feature>
<evidence type="ECO:0000313" key="3">
    <source>
        <dbReference type="EMBL" id="ACV77728.1"/>
    </source>
</evidence>